<evidence type="ECO:0000313" key="1">
    <source>
        <dbReference type="EMBL" id="CAB5013451.1"/>
    </source>
</evidence>
<accession>A0A6J7Q8Z3</accession>
<proteinExistence type="predicted"/>
<protein>
    <submittedName>
        <fullName evidence="1">Unannotated protein</fullName>
    </submittedName>
</protein>
<name>A0A6J7Q8Z3_9ZZZZ</name>
<gene>
    <name evidence="1" type="ORF">UFOPK4098_00428</name>
</gene>
<dbReference type="EMBL" id="CAFBPN010000013">
    <property type="protein sequence ID" value="CAB5013451.1"/>
    <property type="molecule type" value="Genomic_DNA"/>
</dbReference>
<sequence length="171" mass="18097">MVRHLQVTFPSLPVPRKFLNSPYVKLSNSATTTSVPSTSCSASFAKAKVLPLKFWSSSAPTLVACANRSFSCLVATKAPPAPRAKAPQPVQLQVAAKKKVATKAAAKFSTNSAATSHNLLATKSSTPLLVVHANSSASCKFFHVAPRTTLCSLVSLVLVRPQSLKALLRKL</sequence>
<dbReference type="AlphaFoldDB" id="A0A6J7Q8Z3"/>
<reference evidence="1" key="1">
    <citation type="submission" date="2020-05" db="EMBL/GenBank/DDBJ databases">
        <authorList>
            <person name="Chiriac C."/>
            <person name="Salcher M."/>
            <person name="Ghai R."/>
            <person name="Kavagutti S V."/>
        </authorList>
    </citation>
    <scope>NUCLEOTIDE SEQUENCE</scope>
</reference>
<organism evidence="1">
    <name type="scientific">freshwater metagenome</name>
    <dbReference type="NCBI Taxonomy" id="449393"/>
    <lineage>
        <taxon>unclassified sequences</taxon>
        <taxon>metagenomes</taxon>
        <taxon>ecological metagenomes</taxon>
    </lineage>
</organism>